<evidence type="ECO:0000256" key="1">
    <source>
        <dbReference type="ARBA" id="ARBA00023015"/>
    </source>
</evidence>
<dbReference type="InterPro" id="IPR001647">
    <property type="entry name" value="HTH_TetR"/>
</dbReference>
<dbReference type="InterPro" id="IPR023772">
    <property type="entry name" value="DNA-bd_HTH_TetR-type_CS"/>
</dbReference>
<dbReference type="Pfam" id="PF00440">
    <property type="entry name" value="TetR_N"/>
    <property type="match status" value="1"/>
</dbReference>
<dbReference type="EMBL" id="BAABDQ010000002">
    <property type="protein sequence ID" value="GAA3534863.1"/>
    <property type="molecule type" value="Genomic_DNA"/>
</dbReference>
<dbReference type="SUPFAM" id="SSF46689">
    <property type="entry name" value="Homeodomain-like"/>
    <property type="match status" value="1"/>
</dbReference>
<dbReference type="InterPro" id="IPR004111">
    <property type="entry name" value="Repressor_TetR_C"/>
</dbReference>
<dbReference type="Proteomes" id="UP001500630">
    <property type="component" value="Unassembled WGS sequence"/>
</dbReference>
<comment type="caution">
    <text evidence="7">The sequence shown here is derived from an EMBL/GenBank/DDBJ whole genome shotgun (WGS) entry which is preliminary data.</text>
</comment>
<dbReference type="SUPFAM" id="SSF48498">
    <property type="entry name" value="Tetracyclin repressor-like, C-terminal domain"/>
    <property type="match status" value="1"/>
</dbReference>
<evidence type="ECO:0000256" key="4">
    <source>
        <dbReference type="PROSITE-ProRule" id="PRU00335"/>
    </source>
</evidence>
<reference evidence="8" key="1">
    <citation type="journal article" date="2019" name="Int. J. Syst. Evol. Microbiol.">
        <title>The Global Catalogue of Microorganisms (GCM) 10K type strain sequencing project: providing services to taxonomists for standard genome sequencing and annotation.</title>
        <authorList>
            <consortium name="The Broad Institute Genomics Platform"/>
            <consortium name="The Broad Institute Genome Sequencing Center for Infectious Disease"/>
            <person name="Wu L."/>
            <person name="Ma J."/>
        </authorList>
    </citation>
    <scope>NUCLEOTIDE SEQUENCE [LARGE SCALE GENOMIC DNA]</scope>
    <source>
        <strain evidence="8">JCM 17326</strain>
    </source>
</reference>
<organism evidence="7 8">
    <name type="scientific">Nonomuraea rosea</name>
    <dbReference type="NCBI Taxonomy" id="638574"/>
    <lineage>
        <taxon>Bacteria</taxon>
        <taxon>Bacillati</taxon>
        <taxon>Actinomycetota</taxon>
        <taxon>Actinomycetes</taxon>
        <taxon>Streptosporangiales</taxon>
        <taxon>Streptosporangiaceae</taxon>
        <taxon>Nonomuraea</taxon>
    </lineage>
</organism>
<gene>
    <name evidence="7" type="ORF">GCM10022419_012930</name>
</gene>
<feature type="domain" description="HTH tetR-type" evidence="6">
    <location>
        <begin position="21"/>
        <end position="81"/>
    </location>
</feature>
<evidence type="ECO:0000256" key="3">
    <source>
        <dbReference type="ARBA" id="ARBA00023163"/>
    </source>
</evidence>
<keyword evidence="2 4" id="KW-0238">DNA-binding</keyword>
<feature type="DNA-binding region" description="H-T-H motif" evidence="4">
    <location>
        <begin position="44"/>
        <end position="63"/>
    </location>
</feature>
<dbReference type="PROSITE" id="PS50977">
    <property type="entry name" value="HTH_TETR_2"/>
    <property type="match status" value="1"/>
</dbReference>
<keyword evidence="1" id="KW-0805">Transcription regulation</keyword>
<name>A0ABP6VG31_9ACTN</name>
<dbReference type="InterPro" id="IPR009057">
    <property type="entry name" value="Homeodomain-like_sf"/>
</dbReference>
<dbReference type="Pfam" id="PF02909">
    <property type="entry name" value="TetR_C_1"/>
    <property type="match status" value="1"/>
</dbReference>
<feature type="region of interest" description="Disordered" evidence="5">
    <location>
        <begin position="1"/>
        <end position="21"/>
    </location>
</feature>
<dbReference type="PANTHER" id="PTHR30055">
    <property type="entry name" value="HTH-TYPE TRANSCRIPTIONAL REGULATOR RUTR"/>
    <property type="match status" value="1"/>
</dbReference>
<evidence type="ECO:0000256" key="5">
    <source>
        <dbReference type="SAM" id="MobiDB-lite"/>
    </source>
</evidence>
<keyword evidence="8" id="KW-1185">Reference proteome</keyword>
<sequence>MSSSDSAQGPRSRRERPAKPALTRQGIIDTALAILREEGLDKVTMRRVAAALDSGHASLYVYVRNTEDLHAQILDVLLGEISSPEADAGTWRDRVKALLSSYRDVLFRHPEIARMAMSTQPSGPNYMALVEAILALLHEGGVPDRAAAWGVDLLLLYPTAVAVEHSTPKATKQKANALSTLATEIGDMDPARYPHLVRLGVQIVSGDGPARAGWAFDVLLDGILAAGSPPSHEAAGSPPSHEAAASPAPGDAAGSSPSTE</sequence>
<evidence type="ECO:0000259" key="6">
    <source>
        <dbReference type="PROSITE" id="PS50977"/>
    </source>
</evidence>
<evidence type="ECO:0000313" key="8">
    <source>
        <dbReference type="Proteomes" id="UP001500630"/>
    </source>
</evidence>
<feature type="region of interest" description="Disordered" evidence="5">
    <location>
        <begin position="227"/>
        <end position="260"/>
    </location>
</feature>
<accession>A0ABP6VG31</accession>
<dbReference type="Gene3D" id="1.10.357.10">
    <property type="entry name" value="Tetracycline Repressor, domain 2"/>
    <property type="match status" value="1"/>
</dbReference>
<dbReference type="PROSITE" id="PS01081">
    <property type="entry name" value="HTH_TETR_1"/>
    <property type="match status" value="1"/>
</dbReference>
<dbReference type="PANTHER" id="PTHR30055:SF151">
    <property type="entry name" value="TRANSCRIPTIONAL REGULATORY PROTEIN"/>
    <property type="match status" value="1"/>
</dbReference>
<dbReference type="InterPro" id="IPR050109">
    <property type="entry name" value="HTH-type_TetR-like_transc_reg"/>
</dbReference>
<evidence type="ECO:0000313" key="7">
    <source>
        <dbReference type="EMBL" id="GAA3534863.1"/>
    </source>
</evidence>
<keyword evidence="3" id="KW-0804">Transcription</keyword>
<protein>
    <submittedName>
        <fullName evidence="7">TetR/AcrR family transcriptional regulator C-terminal domain-containing protein</fullName>
    </submittedName>
</protein>
<dbReference type="RefSeq" id="WP_345559650.1">
    <property type="nucleotide sequence ID" value="NZ_BAABDQ010000002.1"/>
</dbReference>
<proteinExistence type="predicted"/>
<feature type="compositionally biased region" description="Low complexity" evidence="5">
    <location>
        <begin position="233"/>
        <end position="260"/>
    </location>
</feature>
<evidence type="ECO:0000256" key="2">
    <source>
        <dbReference type="ARBA" id="ARBA00023125"/>
    </source>
</evidence>
<dbReference type="InterPro" id="IPR036271">
    <property type="entry name" value="Tet_transcr_reg_TetR-rel_C_sf"/>
</dbReference>